<feature type="region of interest" description="Disordered" evidence="1">
    <location>
        <begin position="196"/>
        <end position="222"/>
    </location>
</feature>
<feature type="domain" description="Peptidase S9 prolyl oligopeptidase catalytic" evidence="3">
    <location>
        <begin position="699"/>
        <end position="898"/>
    </location>
</feature>
<dbReference type="InterPro" id="IPR002469">
    <property type="entry name" value="Peptidase_S9B_N"/>
</dbReference>
<dbReference type="GO" id="GO:0008239">
    <property type="term" value="F:dipeptidyl-peptidase activity"/>
    <property type="evidence" value="ECO:0007669"/>
    <property type="project" value="TreeGrafter"/>
</dbReference>
<reference evidence="5" key="1">
    <citation type="journal article" date="2014" name="Int. J. Syst. Evol. Microbiol.">
        <title>Complete genome sequence of Corynebacterium casei LMG S-19264T (=DSM 44701T), isolated from a smear-ripened cheese.</title>
        <authorList>
            <consortium name="US DOE Joint Genome Institute (JGI-PGF)"/>
            <person name="Walter F."/>
            <person name="Albersmeier A."/>
            <person name="Kalinowski J."/>
            <person name="Ruckert C."/>
        </authorList>
    </citation>
    <scope>NUCLEOTIDE SEQUENCE</scope>
    <source>
        <strain evidence="5">CGMCC 1.10998</strain>
    </source>
</reference>
<evidence type="ECO:0000313" key="5">
    <source>
        <dbReference type="EMBL" id="GGC72350.1"/>
    </source>
</evidence>
<evidence type="ECO:0000256" key="1">
    <source>
        <dbReference type="SAM" id="MobiDB-lite"/>
    </source>
</evidence>
<evidence type="ECO:0000256" key="2">
    <source>
        <dbReference type="SAM" id="SignalP"/>
    </source>
</evidence>
<dbReference type="GO" id="GO:0008236">
    <property type="term" value="F:serine-type peptidase activity"/>
    <property type="evidence" value="ECO:0007669"/>
    <property type="project" value="InterPro"/>
</dbReference>
<organism evidence="5 6">
    <name type="scientific">Undibacterium terreum</name>
    <dbReference type="NCBI Taxonomy" id="1224302"/>
    <lineage>
        <taxon>Bacteria</taxon>
        <taxon>Pseudomonadati</taxon>
        <taxon>Pseudomonadota</taxon>
        <taxon>Betaproteobacteria</taxon>
        <taxon>Burkholderiales</taxon>
        <taxon>Oxalobacteraceae</taxon>
        <taxon>Undibacterium</taxon>
    </lineage>
</organism>
<keyword evidence="2" id="KW-0732">Signal</keyword>
<proteinExistence type="predicted"/>
<sequence length="900" mass="101206">MTPRLLSASVALAWAAFAGISLSHDYAHAATSPASTTAAPLARLKPSELTLERLYRSKSYAGQAARDLHFSEDGRYLAYLWNPFGENGSDLYVYDTQTGLSTRITSPAIMKAYDSPEDLERYNKKGLQKEREEAERQAKAEAQAAYLRGEKVDLYQWETAALEVLKREQAEKKAKDAAKKLELDAEAAKEKVAAAAARKDGKSEAEIAEADRKADDAEKKAAKLSDKPKELWELRDDLKKKLEKEKLKPSDLYPGVEDLVWAKSRNELIFQYRGDLFRLSLADGKIEPLTQTGRLKRIVSYNADDSGYLYMDDKRIYSARFDRGTVVQLNRELWNPDDEEKKYKITDTVLSENKQWMAISAEAPEPKPEGDAKPAPAERQVEIMNYNSRFATAKKVSREVSDDKRKVLASALYIRRVADVSAKQPEPVFTNAGGDVWFEMSKVTWAKDGSRYTFSTWEREKELLRIYVGKAEEGVKPAMVFERRGKVGHEVVNVLSPRFTPDGSKLIAILDEDGFRQPYVIDTGNGSAHAIVKGSFETHHIVGFTPDSKTMFVAANRDDFAAMNLYSVDLSNGNMKALGQAGDYHRTTTVSEDGQRIATMAGQWSHRPELQYLDLAKANHRTLTQSHDPAWAQVDLMRPERFHYTNRHGDTIQAYAFKPANWSASDHRPAVVYTYGGPLNDRHTVETDSFQQTAYLFGMYMAAKHGYVMVAVDPRGHSDYGRRFSDANWEQPGKPQTEDLEDLAKYMGNKLGVDGKRIGLTGWSFGGFQTQYTMYTSPDTFAAGIAGAGPTEWENYNSWYSGRTIGKTERNKPTLRRFSLLPLTAGLKKPLMLVHGMQDPNVLYQDTVNVYRALLENGKENLVDLFLDPDGEHGLGGVVKPKALHKKYESFFLEHLGEGR</sequence>
<gene>
    <name evidence="5" type="ORF">GCM10011396_19350</name>
</gene>
<dbReference type="Gene3D" id="2.140.10.30">
    <property type="entry name" value="Dipeptidylpeptidase IV, N-terminal domain"/>
    <property type="match status" value="1"/>
</dbReference>
<evidence type="ECO:0000313" key="6">
    <source>
        <dbReference type="Proteomes" id="UP000637423"/>
    </source>
</evidence>
<dbReference type="SUPFAM" id="SSF82171">
    <property type="entry name" value="DPP6 N-terminal domain-like"/>
    <property type="match status" value="1"/>
</dbReference>
<protein>
    <recommendedName>
        <fullName evidence="7">Dipeptidyl aminopeptidase/acylaminoacyl peptidase</fullName>
    </recommendedName>
</protein>
<evidence type="ECO:0000259" key="4">
    <source>
        <dbReference type="Pfam" id="PF00930"/>
    </source>
</evidence>
<evidence type="ECO:0000259" key="3">
    <source>
        <dbReference type="Pfam" id="PF00326"/>
    </source>
</evidence>
<dbReference type="RefSeq" id="WP_188565866.1">
    <property type="nucleotide sequence ID" value="NZ_BMED01000002.1"/>
</dbReference>
<reference evidence="5" key="2">
    <citation type="submission" date="2020-09" db="EMBL/GenBank/DDBJ databases">
        <authorList>
            <person name="Sun Q."/>
            <person name="Zhou Y."/>
        </authorList>
    </citation>
    <scope>NUCLEOTIDE SEQUENCE</scope>
    <source>
        <strain evidence="5">CGMCC 1.10998</strain>
    </source>
</reference>
<dbReference type="Pfam" id="PF00326">
    <property type="entry name" value="Peptidase_S9"/>
    <property type="match status" value="1"/>
</dbReference>
<keyword evidence="6" id="KW-1185">Reference proteome</keyword>
<dbReference type="Pfam" id="PF00930">
    <property type="entry name" value="DPPIV_N"/>
    <property type="match status" value="1"/>
</dbReference>
<name>A0A916UHB0_9BURK</name>
<dbReference type="EMBL" id="BMED01000002">
    <property type="protein sequence ID" value="GGC72350.1"/>
    <property type="molecule type" value="Genomic_DNA"/>
</dbReference>
<feature type="signal peptide" evidence="2">
    <location>
        <begin position="1"/>
        <end position="29"/>
    </location>
</feature>
<dbReference type="GO" id="GO:0006508">
    <property type="term" value="P:proteolysis"/>
    <property type="evidence" value="ECO:0007669"/>
    <property type="project" value="InterPro"/>
</dbReference>
<dbReference type="InterPro" id="IPR050278">
    <property type="entry name" value="Serine_Prot_S9B/DPPIV"/>
</dbReference>
<dbReference type="Proteomes" id="UP000637423">
    <property type="component" value="Unassembled WGS sequence"/>
</dbReference>
<dbReference type="InterPro" id="IPR029058">
    <property type="entry name" value="AB_hydrolase_fold"/>
</dbReference>
<dbReference type="AlphaFoldDB" id="A0A916UHB0"/>
<dbReference type="SUPFAM" id="SSF53474">
    <property type="entry name" value="alpha/beta-Hydrolases"/>
    <property type="match status" value="1"/>
</dbReference>
<dbReference type="PANTHER" id="PTHR11731">
    <property type="entry name" value="PROTEASE FAMILY S9B,C DIPEPTIDYL-PEPTIDASE IV-RELATED"/>
    <property type="match status" value="1"/>
</dbReference>
<dbReference type="InterPro" id="IPR001375">
    <property type="entry name" value="Peptidase_S9_cat"/>
</dbReference>
<dbReference type="Gene3D" id="3.40.50.1820">
    <property type="entry name" value="alpha/beta hydrolase"/>
    <property type="match status" value="1"/>
</dbReference>
<evidence type="ECO:0008006" key="7">
    <source>
        <dbReference type="Google" id="ProtNLM"/>
    </source>
</evidence>
<dbReference type="PANTHER" id="PTHR11731:SF193">
    <property type="entry name" value="DIPEPTIDYL PEPTIDASE 9"/>
    <property type="match status" value="1"/>
</dbReference>
<feature type="chain" id="PRO_5037932186" description="Dipeptidyl aminopeptidase/acylaminoacyl peptidase" evidence="2">
    <location>
        <begin position="30"/>
        <end position="900"/>
    </location>
</feature>
<accession>A0A916UHB0</accession>
<comment type="caution">
    <text evidence="5">The sequence shown here is derived from an EMBL/GenBank/DDBJ whole genome shotgun (WGS) entry which is preliminary data.</text>
</comment>
<feature type="domain" description="Dipeptidylpeptidase IV N-terminal" evidence="4">
    <location>
        <begin position="441"/>
        <end position="597"/>
    </location>
</feature>